<dbReference type="PANTHER" id="PTHR47403:SF6">
    <property type="entry name" value="N-ACETYLTRANSFERASE DOMAIN-CONTAINING PROTEIN"/>
    <property type="match status" value="1"/>
</dbReference>
<gene>
    <name evidence="2" type="ORF">MONBRDRAFT_37242</name>
</gene>
<protein>
    <recommendedName>
        <fullName evidence="1">N-acetyltransferase domain-containing protein</fullName>
    </recommendedName>
</protein>
<dbReference type="eggNOG" id="ENOG502SFGD">
    <property type="taxonomic scope" value="Eukaryota"/>
</dbReference>
<dbReference type="CDD" id="cd04301">
    <property type="entry name" value="NAT_SF"/>
    <property type="match status" value="1"/>
</dbReference>
<dbReference type="InParanoid" id="A9V0H5"/>
<reference evidence="2 3" key="1">
    <citation type="journal article" date="2008" name="Nature">
        <title>The genome of the choanoflagellate Monosiga brevicollis and the origin of metazoans.</title>
        <authorList>
            <consortium name="JGI Sequencing"/>
            <person name="King N."/>
            <person name="Westbrook M.J."/>
            <person name="Young S.L."/>
            <person name="Kuo A."/>
            <person name="Abedin M."/>
            <person name="Chapman J."/>
            <person name="Fairclough S."/>
            <person name="Hellsten U."/>
            <person name="Isogai Y."/>
            <person name="Letunic I."/>
            <person name="Marr M."/>
            <person name="Pincus D."/>
            <person name="Putnam N."/>
            <person name="Rokas A."/>
            <person name="Wright K.J."/>
            <person name="Zuzow R."/>
            <person name="Dirks W."/>
            <person name="Good M."/>
            <person name="Goodstein D."/>
            <person name="Lemons D."/>
            <person name="Li W."/>
            <person name="Lyons J.B."/>
            <person name="Morris A."/>
            <person name="Nichols S."/>
            <person name="Richter D.J."/>
            <person name="Salamov A."/>
            <person name="Bork P."/>
            <person name="Lim W.A."/>
            <person name="Manning G."/>
            <person name="Miller W.T."/>
            <person name="McGinnis W."/>
            <person name="Shapiro H."/>
            <person name="Tjian R."/>
            <person name="Grigoriev I.V."/>
            <person name="Rokhsar D."/>
        </authorList>
    </citation>
    <scope>NUCLEOTIDE SEQUENCE [LARGE SCALE GENOMIC DNA]</scope>
    <source>
        <strain evidence="3">MX1 / ATCC 50154</strain>
    </source>
</reference>
<dbReference type="GeneID" id="5891530"/>
<dbReference type="Gene3D" id="3.40.630.30">
    <property type="match status" value="1"/>
</dbReference>
<keyword evidence="3" id="KW-1185">Reference proteome</keyword>
<dbReference type="PROSITE" id="PS51186">
    <property type="entry name" value="GNAT"/>
    <property type="match status" value="1"/>
</dbReference>
<organism evidence="2 3">
    <name type="scientific">Monosiga brevicollis</name>
    <name type="common">Choanoflagellate</name>
    <dbReference type="NCBI Taxonomy" id="81824"/>
    <lineage>
        <taxon>Eukaryota</taxon>
        <taxon>Choanoflagellata</taxon>
        <taxon>Craspedida</taxon>
        <taxon>Salpingoecidae</taxon>
        <taxon>Monosiga</taxon>
    </lineage>
</organism>
<name>A9V0H5_MONBE</name>
<dbReference type="InterPro" id="IPR016181">
    <property type="entry name" value="Acyl_CoA_acyltransferase"/>
</dbReference>
<evidence type="ECO:0000259" key="1">
    <source>
        <dbReference type="PROSITE" id="PS51186"/>
    </source>
</evidence>
<dbReference type="GO" id="GO:0016747">
    <property type="term" value="F:acyltransferase activity, transferring groups other than amino-acyl groups"/>
    <property type="evidence" value="ECO:0007669"/>
    <property type="project" value="InterPro"/>
</dbReference>
<dbReference type="Pfam" id="PF00583">
    <property type="entry name" value="Acetyltransf_1"/>
    <property type="match status" value="1"/>
</dbReference>
<dbReference type="RefSeq" id="XP_001746119.1">
    <property type="nucleotide sequence ID" value="XM_001746067.1"/>
</dbReference>
<dbReference type="KEGG" id="mbr:MONBRDRAFT_37242"/>
<dbReference type="AlphaFoldDB" id="A9V0H5"/>
<dbReference type="Proteomes" id="UP000001357">
    <property type="component" value="Unassembled WGS sequence"/>
</dbReference>
<sequence length="419" mass="46234">MAAAAETKGLGLEGTETAVRPATLADRDEILGELSDNIYSGHDYLPHVLTRWLQHDEHHCFVAEAPSSALSDQTSSLPGVRCIVGFCAVGLFDDGTTAVVQALRAHPRARRLGIGRSLTEFAVAYAEHSLPGVVRVRCTTVHWHEPVIKLHQRLGFSLRTALGYASLALPVPFDRRAHAQPQLPITRCFGAELWALLETGDRLAALCPHGLLLNNWEPHSALRVNLERLEEDEDGCPHLASFFNVFYLSPRQVCCCIALAQGMCARASHETAPVKCAAAYGSRATHAQLQWVGDGRGRLLRGARPRSSQIFGASCRTHGLAWLQHGLHRFSRRFLGRAGPPYRYECSIKLFFFKVCRRFSSHRVVCAWIGLTGTEPDDRRPPIIAELVTELGLVDADGTNYAHGRPIVLEKLLSHQEAQ</sequence>
<dbReference type="SUPFAM" id="SSF55729">
    <property type="entry name" value="Acyl-CoA N-acyltransferases (Nat)"/>
    <property type="match status" value="1"/>
</dbReference>
<dbReference type="PANTHER" id="PTHR47403">
    <property type="entry name" value="LOC100145250 PROTEIN"/>
    <property type="match status" value="1"/>
</dbReference>
<dbReference type="InterPro" id="IPR000182">
    <property type="entry name" value="GNAT_dom"/>
</dbReference>
<feature type="domain" description="N-acetyltransferase" evidence="1">
    <location>
        <begin position="17"/>
        <end position="172"/>
    </location>
</feature>
<evidence type="ECO:0000313" key="3">
    <source>
        <dbReference type="Proteomes" id="UP000001357"/>
    </source>
</evidence>
<dbReference type="STRING" id="81824.A9V0H5"/>
<proteinExistence type="predicted"/>
<dbReference type="FunFam" id="3.40.630.30:FF:000133">
    <property type="entry name" value="Acetyltransferase, GNAT family"/>
    <property type="match status" value="1"/>
</dbReference>
<accession>A9V0H5</accession>
<evidence type="ECO:0000313" key="2">
    <source>
        <dbReference type="EMBL" id="EDQ89014.1"/>
    </source>
</evidence>
<dbReference type="EMBL" id="CH991552">
    <property type="protein sequence ID" value="EDQ89014.1"/>
    <property type="molecule type" value="Genomic_DNA"/>
</dbReference>